<accession>A0A6A6HHK7</accession>
<evidence type="ECO:0000259" key="7">
    <source>
        <dbReference type="PROSITE" id="PS50048"/>
    </source>
</evidence>
<gene>
    <name evidence="8" type="ORF">EV356DRAFT_41876</name>
</gene>
<dbReference type="GO" id="GO:0000981">
    <property type="term" value="F:DNA-binding transcription factor activity, RNA polymerase II-specific"/>
    <property type="evidence" value="ECO:0007669"/>
    <property type="project" value="InterPro"/>
</dbReference>
<dbReference type="PANTHER" id="PTHR47660">
    <property type="entry name" value="TRANSCRIPTION FACTOR WITH C2H2 AND ZN(2)-CYS(6) DNA BINDING DOMAIN (EUROFUNG)-RELATED-RELATED"/>
    <property type="match status" value="1"/>
</dbReference>
<dbReference type="InterPro" id="IPR036864">
    <property type="entry name" value="Zn2-C6_fun-type_DNA-bd_sf"/>
</dbReference>
<dbReference type="InterPro" id="IPR001138">
    <property type="entry name" value="Zn2Cys6_DnaBD"/>
</dbReference>
<dbReference type="PANTHER" id="PTHR47660:SF2">
    <property type="entry name" value="TRANSCRIPTION FACTOR WITH C2H2 AND ZN(2)-CYS(6) DNA BINDING DOMAIN (EUROFUNG)"/>
    <property type="match status" value="1"/>
</dbReference>
<name>A0A6A6HHK7_VIRVR</name>
<evidence type="ECO:0000256" key="5">
    <source>
        <dbReference type="ARBA" id="ARBA00023242"/>
    </source>
</evidence>
<evidence type="ECO:0000256" key="3">
    <source>
        <dbReference type="ARBA" id="ARBA00023015"/>
    </source>
</evidence>
<feature type="region of interest" description="Disordered" evidence="6">
    <location>
        <begin position="104"/>
        <end position="146"/>
    </location>
</feature>
<dbReference type="GO" id="GO:0008270">
    <property type="term" value="F:zinc ion binding"/>
    <property type="evidence" value="ECO:0007669"/>
    <property type="project" value="InterPro"/>
</dbReference>
<evidence type="ECO:0000256" key="4">
    <source>
        <dbReference type="ARBA" id="ARBA00023163"/>
    </source>
</evidence>
<dbReference type="EMBL" id="ML991782">
    <property type="protein sequence ID" value="KAF2237023.1"/>
    <property type="molecule type" value="Genomic_DNA"/>
</dbReference>
<dbReference type="SUPFAM" id="SSF57701">
    <property type="entry name" value="Zn2/Cys6 DNA-binding domain"/>
    <property type="match status" value="1"/>
</dbReference>
<protein>
    <recommendedName>
        <fullName evidence="7">Zn(2)-C6 fungal-type domain-containing protein</fullName>
    </recommendedName>
</protein>
<keyword evidence="1" id="KW-0479">Metal-binding</keyword>
<dbReference type="Pfam" id="PF00172">
    <property type="entry name" value="Zn_clus"/>
    <property type="match status" value="1"/>
</dbReference>
<evidence type="ECO:0000256" key="2">
    <source>
        <dbReference type="ARBA" id="ARBA00022833"/>
    </source>
</evidence>
<dbReference type="PROSITE" id="PS50048">
    <property type="entry name" value="ZN2_CY6_FUNGAL_2"/>
    <property type="match status" value="1"/>
</dbReference>
<keyword evidence="9" id="KW-1185">Reference proteome</keyword>
<keyword evidence="3" id="KW-0805">Transcription regulation</keyword>
<feature type="domain" description="Zn(2)-C6 fungal-type" evidence="7">
    <location>
        <begin position="11"/>
        <end position="38"/>
    </location>
</feature>
<organism evidence="8 9">
    <name type="scientific">Viridothelium virens</name>
    <name type="common">Speckled blister lichen</name>
    <name type="synonym">Trypethelium virens</name>
    <dbReference type="NCBI Taxonomy" id="1048519"/>
    <lineage>
        <taxon>Eukaryota</taxon>
        <taxon>Fungi</taxon>
        <taxon>Dikarya</taxon>
        <taxon>Ascomycota</taxon>
        <taxon>Pezizomycotina</taxon>
        <taxon>Dothideomycetes</taxon>
        <taxon>Dothideomycetes incertae sedis</taxon>
        <taxon>Trypetheliales</taxon>
        <taxon>Trypetheliaceae</taxon>
        <taxon>Viridothelium</taxon>
    </lineage>
</organism>
<dbReference type="AlphaFoldDB" id="A0A6A6HHK7"/>
<dbReference type="PROSITE" id="PS00463">
    <property type="entry name" value="ZN2_CY6_FUNGAL_1"/>
    <property type="match status" value="1"/>
</dbReference>
<proteinExistence type="predicted"/>
<dbReference type="CDD" id="cd00067">
    <property type="entry name" value="GAL4"/>
    <property type="match status" value="1"/>
</dbReference>
<sequence length="874" mass="98020">MSDSGRRTAIACSRCAKAKVRCDKKVPCTRCKLKRVHCESRPTRRYAAGQPVIYDTSNGFASHTFNAKPVALHLDTNPDQAVWGTFTTGQSDNQISAESNWLSSPIEKEPSSGKSNASHLHTPTSLSGIEPNVSQQDMKQSPEFVTSPDGIEYIVPMDNVHYHPEQTDYFMSRSNPYIMPSTTLAMASHMNGIGDFDDLGFQPPLFDPKASSTQFPAPSRPNVPTVKHPVLEDEAILNAQDHWSWFKCNPSPAESSPETTSAHLDSLVGTLVNQDAWDSLDVQQAESDLAMSKAISTEPVLRSVRDRLLEYTRELFRGAMERRIPSLQVQSPIDELTSIFDQAEKLILPPPHVLRYFLRAYVCGFEPFYPTVARGTLNPGVLLDEKSNHSPLLLLLLFAQGAMTNPTFEARAFSSGLTELCRTALNQAMQREIFVIRVDSSFMRNALHYLNLAAWGGDKWHMDVAIKQRAIYTSMLQLSGMLEQKNNVITSSEGSWDTEKLWSAWTEQESHSRLVYSWVNVDQEISLFHDTTPQLSVWDMHLAMPSADSLWKAASANDWRSLFDASGSMAQTAGLSDLFQQFMEHRLIDQAQDLSGMHLRLLLQPLQGLCSHLGQYLEFFPDNPPITSSRLATTSASRSQLNDGRYLLQQWFNLYQNSSLVSSKDPAVSTALIMYHLISLSTFVNFPEIEKVLQQSPLSQPFRHHFNLRMRTMESAVDIFFHCGQVLRLLCLLRSGSRPIWWPAAIYRVALICFITSSARLGMQFSSPNSAPIRDEEGFSINTLPPEDDAIVRFLAAREGTPMITKRNGELATLDLPESALNHCIDVLDEDLGTRLAEGIRNRLVRLVHRWVSPVPQAEGPVMYPYESGNLAFC</sequence>
<dbReference type="SMART" id="SM00066">
    <property type="entry name" value="GAL4"/>
    <property type="match status" value="1"/>
</dbReference>
<evidence type="ECO:0000256" key="1">
    <source>
        <dbReference type="ARBA" id="ARBA00022723"/>
    </source>
</evidence>
<reference evidence="8" key="1">
    <citation type="journal article" date="2020" name="Stud. Mycol.">
        <title>101 Dothideomycetes genomes: a test case for predicting lifestyles and emergence of pathogens.</title>
        <authorList>
            <person name="Haridas S."/>
            <person name="Albert R."/>
            <person name="Binder M."/>
            <person name="Bloem J."/>
            <person name="Labutti K."/>
            <person name="Salamov A."/>
            <person name="Andreopoulos B."/>
            <person name="Baker S."/>
            <person name="Barry K."/>
            <person name="Bills G."/>
            <person name="Bluhm B."/>
            <person name="Cannon C."/>
            <person name="Castanera R."/>
            <person name="Culley D."/>
            <person name="Daum C."/>
            <person name="Ezra D."/>
            <person name="Gonzalez J."/>
            <person name="Henrissat B."/>
            <person name="Kuo A."/>
            <person name="Liang C."/>
            <person name="Lipzen A."/>
            <person name="Lutzoni F."/>
            <person name="Magnuson J."/>
            <person name="Mondo S."/>
            <person name="Nolan M."/>
            <person name="Ohm R."/>
            <person name="Pangilinan J."/>
            <person name="Park H.-J."/>
            <person name="Ramirez L."/>
            <person name="Alfaro M."/>
            <person name="Sun H."/>
            <person name="Tritt A."/>
            <person name="Yoshinaga Y."/>
            <person name="Zwiers L.-H."/>
            <person name="Turgeon B."/>
            <person name="Goodwin S."/>
            <person name="Spatafora J."/>
            <person name="Crous P."/>
            <person name="Grigoriev I."/>
        </authorList>
    </citation>
    <scope>NUCLEOTIDE SEQUENCE</scope>
    <source>
        <strain evidence="8">Tuck. ex Michener</strain>
    </source>
</reference>
<dbReference type="Gene3D" id="4.10.240.10">
    <property type="entry name" value="Zn(2)-C6 fungal-type DNA-binding domain"/>
    <property type="match status" value="1"/>
</dbReference>
<keyword evidence="2" id="KW-0862">Zinc</keyword>
<keyword evidence="5" id="KW-0539">Nucleus</keyword>
<feature type="compositionally biased region" description="Polar residues" evidence="6">
    <location>
        <begin position="112"/>
        <end position="139"/>
    </location>
</feature>
<dbReference type="Proteomes" id="UP000800092">
    <property type="component" value="Unassembled WGS sequence"/>
</dbReference>
<evidence type="ECO:0000313" key="8">
    <source>
        <dbReference type="EMBL" id="KAF2237023.1"/>
    </source>
</evidence>
<keyword evidence="4" id="KW-0804">Transcription</keyword>
<evidence type="ECO:0000313" key="9">
    <source>
        <dbReference type="Proteomes" id="UP000800092"/>
    </source>
</evidence>
<evidence type="ECO:0000256" key="6">
    <source>
        <dbReference type="SAM" id="MobiDB-lite"/>
    </source>
</evidence>
<dbReference type="OrthoDB" id="40579at2759"/>